<dbReference type="HOGENOM" id="CLU_131550_4_1_11"/>
<evidence type="ECO:0000259" key="1">
    <source>
        <dbReference type="Pfam" id="PF04149"/>
    </source>
</evidence>
<evidence type="ECO:0000313" key="3">
    <source>
        <dbReference type="Proteomes" id="UP000034034"/>
    </source>
</evidence>
<dbReference type="PATRIC" id="fig|408015.6.peg.3561"/>
<dbReference type="Proteomes" id="UP000034034">
    <property type="component" value="Chromosome"/>
</dbReference>
<gene>
    <name evidence="2" type="ORF">SXIM_35130</name>
</gene>
<dbReference type="InterPro" id="IPR007278">
    <property type="entry name" value="DUF397"/>
</dbReference>
<name>A0A0F7FXQ3_9ACTN</name>
<feature type="domain" description="DUF397" evidence="1">
    <location>
        <begin position="9"/>
        <end position="37"/>
    </location>
</feature>
<evidence type="ECO:0000313" key="2">
    <source>
        <dbReference type="EMBL" id="AKG44897.1"/>
    </source>
</evidence>
<protein>
    <submittedName>
        <fullName evidence="2">Regulatory protein</fullName>
    </submittedName>
</protein>
<dbReference type="AlphaFoldDB" id="A0A0F7FXQ3"/>
<proteinExistence type="predicted"/>
<dbReference type="KEGG" id="sxi:SXIM_35130"/>
<keyword evidence="3" id="KW-1185">Reference proteome</keyword>
<reference evidence="2" key="1">
    <citation type="submission" date="2019-08" db="EMBL/GenBank/DDBJ databases">
        <title>Complete genome sequence of a mangrove-derived Streptomyces xiamenensis.</title>
        <authorList>
            <person name="Xu J."/>
        </authorList>
    </citation>
    <scope>NUCLEOTIDE SEQUENCE</scope>
    <source>
        <strain evidence="2">318</strain>
    </source>
</reference>
<accession>A0A0F7FXQ3</accession>
<dbReference type="Pfam" id="PF04149">
    <property type="entry name" value="DUF397"/>
    <property type="match status" value="1"/>
</dbReference>
<organism evidence="2 3">
    <name type="scientific">Streptomyces xiamenensis</name>
    <dbReference type="NCBI Taxonomy" id="408015"/>
    <lineage>
        <taxon>Bacteria</taxon>
        <taxon>Bacillati</taxon>
        <taxon>Actinomycetota</taxon>
        <taxon>Actinomycetes</taxon>
        <taxon>Kitasatosporales</taxon>
        <taxon>Streptomycetaceae</taxon>
        <taxon>Streptomyces</taxon>
    </lineage>
</organism>
<sequence>MADGHPGVMPVRDSKNPAGPAIVFPLGDWSRFVSAVKDGQLPL</sequence>
<dbReference type="EMBL" id="CP009922">
    <property type="protein sequence ID" value="AKG44897.1"/>
    <property type="molecule type" value="Genomic_DNA"/>
</dbReference>